<keyword evidence="5" id="KW-0418">Kinase</keyword>
<dbReference type="SMART" id="SM00387">
    <property type="entry name" value="HATPase_c"/>
    <property type="match status" value="1"/>
</dbReference>
<dbReference type="PANTHER" id="PTHR43547">
    <property type="entry name" value="TWO-COMPONENT HISTIDINE KINASE"/>
    <property type="match status" value="1"/>
</dbReference>
<evidence type="ECO:0000313" key="6">
    <source>
        <dbReference type="Proteomes" id="UP000664417"/>
    </source>
</evidence>
<evidence type="ECO:0000256" key="1">
    <source>
        <dbReference type="ARBA" id="ARBA00000085"/>
    </source>
</evidence>
<evidence type="ECO:0000259" key="4">
    <source>
        <dbReference type="PROSITE" id="PS50109"/>
    </source>
</evidence>
<accession>A0A8J7U602</accession>
<dbReference type="EMBL" id="JAFREP010000033">
    <property type="protein sequence ID" value="MBO1322262.1"/>
    <property type="molecule type" value="Genomic_DNA"/>
</dbReference>
<dbReference type="InterPro" id="IPR036890">
    <property type="entry name" value="HATPase_C_sf"/>
</dbReference>
<dbReference type="SUPFAM" id="SSF55874">
    <property type="entry name" value="ATPase domain of HSP90 chaperone/DNA topoisomerase II/histidine kinase"/>
    <property type="match status" value="1"/>
</dbReference>
<keyword evidence="6" id="KW-1185">Reference proteome</keyword>
<dbReference type="InterPro" id="IPR011006">
    <property type="entry name" value="CheY-like_superfamily"/>
</dbReference>
<keyword evidence="5" id="KW-0808">Transferase</keyword>
<evidence type="ECO:0000313" key="5">
    <source>
        <dbReference type="EMBL" id="MBO1322262.1"/>
    </source>
</evidence>
<evidence type="ECO:0000256" key="3">
    <source>
        <dbReference type="ARBA" id="ARBA00022553"/>
    </source>
</evidence>
<name>A0A8J7U602_9BACT</name>
<sequence length="382" mass="42848">MVQFWMIDELSPDHQSLIDRLAEEQLEIHHPKAVAPLLSREPNGEPTLVLVNVAFLGADWAGSIRAIQEAIARDGGVLLILGHVRRRREIEARFQPGSFDFVAAPLQAEDVWRHVETHLSLLRLRRELCLQNDRLKQENTRLFEAQQRNAQALKLTAQDIRTRLTVVLGKLSLEGDLYGEQGRDLRRYAETMLRTLQKLEKIEAALEGRIAVENRPVNLSEMLAAHAEEFQTHLDAKQQRLRCELDPDCLTLADPIKVWDVLEPILENAAKFSPVGSEVLLRLKCGEGYFRITVDDAGPGVEHESIEALLRFPGDADGPWKGKAEPINDIGLGLHISWAYARLLGGRLELEKKPKTPGSCFSVTLPRECLPDHLAATGSSFS</sequence>
<dbReference type="Proteomes" id="UP000664417">
    <property type="component" value="Unassembled WGS sequence"/>
</dbReference>
<evidence type="ECO:0000256" key="2">
    <source>
        <dbReference type="ARBA" id="ARBA00012438"/>
    </source>
</evidence>
<dbReference type="Pfam" id="PF02518">
    <property type="entry name" value="HATPase_c"/>
    <property type="match status" value="1"/>
</dbReference>
<dbReference type="SUPFAM" id="SSF52172">
    <property type="entry name" value="CheY-like"/>
    <property type="match status" value="1"/>
</dbReference>
<comment type="catalytic activity">
    <reaction evidence="1">
        <text>ATP + protein L-histidine = ADP + protein N-phospho-L-histidine.</text>
        <dbReference type="EC" id="2.7.13.3"/>
    </reaction>
</comment>
<feature type="domain" description="Histidine kinase" evidence="4">
    <location>
        <begin position="155"/>
        <end position="369"/>
    </location>
</feature>
<dbReference type="PRINTS" id="PR00344">
    <property type="entry name" value="BCTRLSENSOR"/>
</dbReference>
<dbReference type="Gene3D" id="3.30.565.10">
    <property type="entry name" value="Histidine kinase-like ATPase, C-terminal domain"/>
    <property type="match status" value="1"/>
</dbReference>
<comment type="caution">
    <text evidence="5">The sequence shown here is derived from an EMBL/GenBank/DDBJ whole genome shotgun (WGS) entry which is preliminary data.</text>
</comment>
<dbReference type="GO" id="GO:0000155">
    <property type="term" value="F:phosphorelay sensor kinase activity"/>
    <property type="evidence" value="ECO:0007669"/>
    <property type="project" value="TreeGrafter"/>
</dbReference>
<dbReference type="PROSITE" id="PS50109">
    <property type="entry name" value="HIS_KIN"/>
    <property type="match status" value="1"/>
</dbReference>
<dbReference type="PANTHER" id="PTHR43547:SF2">
    <property type="entry name" value="HYBRID SIGNAL TRANSDUCTION HISTIDINE KINASE C"/>
    <property type="match status" value="1"/>
</dbReference>
<protein>
    <recommendedName>
        <fullName evidence="2">histidine kinase</fullName>
        <ecNumber evidence="2">2.7.13.3</ecNumber>
    </recommendedName>
</protein>
<dbReference type="EC" id="2.7.13.3" evidence="2"/>
<keyword evidence="3" id="KW-0597">Phosphoprotein</keyword>
<dbReference type="InterPro" id="IPR003594">
    <property type="entry name" value="HATPase_dom"/>
</dbReference>
<reference evidence="5" key="1">
    <citation type="submission" date="2021-03" db="EMBL/GenBank/DDBJ databases">
        <authorList>
            <person name="Wang G."/>
        </authorList>
    </citation>
    <scope>NUCLEOTIDE SEQUENCE</scope>
    <source>
        <strain evidence="5">KCTC 12899</strain>
    </source>
</reference>
<dbReference type="RefSeq" id="WP_207862234.1">
    <property type="nucleotide sequence ID" value="NZ_JAFREP010000033.1"/>
</dbReference>
<organism evidence="5 6">
    <name type="scientific">Acanthopleuribacter pedis</name>
    <dbReference type="NCBI Taxonomy" id="442870"/>
    <lineage>
        <taxon>Bacteria</taxon>
        <taxon>Pseudomonadati</taxon>
        <taxon>Acidobacteriota</taxon>
        <taxon>Holophagae</taxon>
        <taxon>Acanthopleuribacterales</taxon>
        <taxon>Acanthopleuribacteraceae</taxon>
        <taxon>Acanthopleuribacter</taxon>
    </lineage>
</organism>
<gene>
    <name evidence="5" type="ORF">J3U88_27565</name>
</gene>
<dbReference type="InterPro" id="IPR004358">
    <property type="entry name" value="Sig_transdc_His_kin-like_C"/>
</dbReference>
<dbReference type="InterPro" id="IPR005467">
    <property type="entry name" value="His_kinase_dom"/>
</dbReference>
<dbReference type="AlphaFoldDB" id="A0A8J7U602"/>
<proteinExistence type="predicted"/>